<dbReference type="CDD" id="cd00449">
    <property type="entry name" value="PLPDE_IV"/>
    <property type="match status" value="1"/>
</dbReference>
<dbReference type="Gene3D" id="3.30.470.10">
    <property type="match status" value="1"/>
</dbReference>
<comment type="catalytic activity">
    <reaction evidence="7">
        <text>L-isoleucine + 2-oxoglutarate = (S)-3-methyl-2-oxopentanoate + L-glutamate</text>
        <dbReference type="Rhea" id="RHEA:24801"/>
        <dbReference type="ChEBI" id="CHEBI:16810"/>
        <dbReference type="ChEBI" id="CHEBI:29985"/>
        <dbReference type="ChEBI" id="CHEBI:35146"/>
        <dbReference type="ChEBI" id="CHEBI:58045"/>
        <dbReference type="EC" id="2.6.1.42"/>
    </reaction>
</comment>
<organism evidence="10 12">
    <name type="scientific">Fulvivirga sedimenti</name>
    <dbReference type="NCBI Taxonomy" id="2879465"/>
    <lineage>
        <taxon>Bacteria</taxon>
        <taxon>Pseudomonadati</taxon>
        <taxon>Bacteroidota</taxon>
        <taxon>Cytophagia</taxon>
        <taxon>Cytophagales</taxon>
        <taxon>Fulvivirgaceae</taxon>
        <taxon>Fulvivirga</taxon>
    </lineage>
</organism>
<dbReference type="GO" id="GO:0046394">
    <property type="term" value="P:carboxylic acid biosynthetic process"/>
    <property type="evidence" value="ECO:0007669"/>
    <property type="project" value="UniProtKB-ARBA"/>
</dbReference>
<protein>
    <recommendedName>
        <fullName evidence="5">branched-chain-amino-acid transaminase</fullName>
        <ecNumber evidence="5">2.6.1.42</ecNumber>
    </recommendedName>
</protein>
<evidence type="ECO:0000256" key="8">
    <source>
        <dbReference type="ARBA" id="ARBA00049229"/>
    </source>
</evidence>
<evidence type="ECO:0000256" key="5">
    <source>
        <dbReference type="ARBA" id="ARBA00013053"/>
    </source>
</evidence>
<comment type="pathway">
    <text evidence="2">Amino-acid biosynthesis; L-valine biosynthesis; L-valine from pyruvate: step 4/4.</text>
</comment>
<evidence type="ECO:0000313" key="11">
    <source>
        <dbReference type="EMBL" id="MCA6076902.1"/>
    </source>
</evidence>
<dbReference type="PANTHER" id="PTHR42743:SF11">
    <property type="entry name" value="AMINODEOXYCHORISMATE LYASE"/>
    <property type="match status" value="1"/>
</dbReference>
<evidence type="ECO:0000256" key="7">
    <source>
        <dbReference type="ARBA" id="ARBA00048798"/>
    </source>
</evidence>
<dbReference type="GO" id="GO:0004084">
    <property type="term" value="F:branched-chain-amino-acid transaminase activity"/>
    <property type="evidence" value="ECO:0007669"/>
    <property type="project" value="UniProtKB-EC"/>
</dbReference>
<gene>
    <name evidence="9" type="ORF">LDX50_06935</name>
    <name evidence="10" type="ORF">LDX50_12905</name>
    <name evidence="11" type="ORF">LDX50_18625</name>
</gene>
<evidence type="ECO:0000313" key="9">
    <source>
        <dbReference type="EMBL" id="MCA6074597.1"/>
    </source>
</evidence>
<evidence type="ECO:0000313" key="10">
    <source>
        <dbReference type="EMBL" id="MCA6075774.1"/>
    </source>
</evidence>
<comment type="catalytic activity">
    <reaction evidence="8">
        <text>L-leucine + 2-oxoglutarate = 4-methyl-2-oxopentanoate + L-glutamate</text>
        <dbReference type="Rhea" id="RHEA:18321"/>
        <dbReference type="ChEBI" id="CHEBI:16810"/>
        <dbReference type="ChEBI" id="CHEBI:17865"/>
        <dbReference type="ChEBI" id="CHEBI:29985"/>
        <dbReference type="ChEBI" id="CHEBI:57427"/>
        <dbReference type="EC" id="2.6.1.42"/>
    </reaction>
</comment>
<sequence>MKALFNNNLIDTPLPIMPENRAFQYGDGIFETIWFRNGKAPLLEFHKMRLQRAAQVLRLDISPNELRYLEANIETLSQLNFPEETQVTAKLMFWRHASDKPGYGADATTTDSLLTIRPFTEGNGLYSLGISKEIRICPYPWSFTKNMNALPYIMASIECQDRALDELILCNQKDEVAECISHNLFVLFDGTWITPPLSAGGVAGTMRSFILKNEDHWSVPVQEQSIKTSDLTNASAMLITRATGLVVIHEFEKAKIDTKPAEVFREEILTELHKKSPA</sequence>
<dbReference type="InterPro" id="IPR043131">
    <property type="entry name" value="BCAT-like_N"/>
</dbReference>
<proteinExistence type="inferred from homology"/>
<comment type="pathway">
    <text evidence="1">Amino-acid biosynthesis; L-isoleucine biosynthesis; L-isoleucine from 2-oxobutanoate: step 4/4.</text>
</comment>
<comment type="catalytic activity">
    <reaction evidence="6">
        <text>L-valine + 2-oxoglutarate = 3-methyl-2-oxobutanoate + L-glutamate</text>
        <dbReference type="Rhea" id="RHEA:24813"/>
        <dbReference type="ChEBI" id="CHEBI:11851"/>
        <dbReference type="ChEBI" id="CHEBI:16810"/>
        <dbReference type="ChEBI" id="CHEBI:29985"/>
        <dbReference type="ChEBI" id="CHEBI:57762"/>
        <dbReference type="EC" id="2.6.1.42"/>
    </reaction>
</comment>
<name>A0A9X1HP66_9BACT</name>
<dbReference type="Proteomes" id="UP001139409">
    <property type="component" value="Unassembled WGS sequence"/>
</dbReference>
<comment type="caution">
    <text evidence="10">The sequence shown here is derived from an EMBL/GenBank/DDBJ whole genome shotgun (WGS) entry which is preliminary data.</text>
</comment>
<keyword evidence="10" id="KW-0032">Aminotransferase</keyword>
<dbReference type="InterPro" id="IPR036038">
    <property type="entry name" value="Aminotransferase-like"/>
</dbReference>
<comment type="similarity">
    <text evidence="4">Belongs to the class-IV pyridoxal-phosphate-dependent aminotransferase family.</text>
</comment>
<evidence type="ECO:0000256" key="4">
    <source>
        <dbReference type="ARBA" id="ARBA00009320"/>
    </source>
</evidence>
<dbReference type="EMBL" id="JAIXNE010000004">
    <property type="protein sequence ID" value="MCA6076902.1"/>
    <property type="molecule type" value="Genomic_DNA"/>
</dbReference>
<evidence type="ECO:0000256" key="2">
    <source>
        <dbReference type="ARBA" id="ARBA00004931"/>
    </source>
</evidence>
<evidence type="ECO:0000256" key="3">
    <source>
        <dbReference type="ARBA" id="ARBA00005072"/>
    </source>
</evidence>
<dbReference type="InterPro" id="IPR050571">
    <property type="entry name" value="Class-IV_PLP-Dep_Aminotrnsfr"/>
</dbReference>
<dbReference type="Gene3D" id="3.20.10.10">
    <property type="entry name" value="D-amino Acid Aminotransferase, subunit A, domain 2"/>
    <property type="match status" value="1"/>
</dbReference>
<dbReference type="EMBL" id="JAIXNE010000002">
    <property type="protein sequence ID" value="MCA6074597.1"/>
    <property type="molecule type" value="Genomic_DNA"/>
</dbReference>
<evidence type="ECO:0000313" key="12">
    <source>
        <dbReference type="Proteomes" id="UP001139409"/>
    </source>
</evidence>
<evidence type="ECO:0000256" key="6">
    <source>
        <dbReference type="ARBA" id="ARBA00048212"/>
    </source>
</evidence>
<evidence type="ECO:0000256" key="1">
    <source>
        <dbReference type="ARBA" id="ARBA00004824"/>
    </source>
</evidence>
<dbReference type="InterPro" id="IPR043132">
    <property type="entry name" value="BCAT-like_C"/>
</dbReference>
<accession>A0A9X1HP66</accession>
<reference evidence="10" key="1">
    <citation type="submission" date="2021-09" db="EMBL/GenBank/DDBJ databases">
        <title>Fulvivirga sp. isolated from coastal sediment.</title>
        <authorList>
            <person name="Yu H."/>
        </authorList>
    </citation>
    <scope>NUCLEOTIDE SEQUENCE</scope>
    <source>
        <strain evidence="10">1062</strain>
    </source>
</reference>
<dbReference type="RefSeq" id="WP_225697711.1">
    <property type="nucleotide sequence ID" value="NZ_JAIXNE010000002.1"/>
</dbReference>
<dbReference type="AlphaFoldDB" id="A0A9X1HP66"/>
<dbReference type="PANTHER" id="PTHR42743">
    <property type="entry name" value="AMINO-ACID AMINOTRANSFERASE"/>
    <property type="match status" value="1"/>
</dbReference>
<dbReference type="Pfam" id="PF01063">
    <property type="entry name" value="Aminotran_4"/>
    <property type="match status" value="1"/>
</dbReference>
<dbReference type="SUPFAM" id="SSF56752">
    <property type="entry name" value="D-aminoacid aminotransferase-like PLP-dependent enzymes"/>
    <property type="match status" value="1"/>
</dbReference>
<dbReference type="EMBL" id="JAIXNE010000003">
    <property type="protein sequence ID" value="MCA6075774.1"/>
    <property type="molecule type" value="Genomic_DNA"/>
</dbReference>
<comment type="pathway">
    <text evidence="3">Amino-acid biosynthesis; L-leucine biosynthesis; L-leucine from 3-methyl-2-oxobutanoate: step 4/4.</text>
</comment>
<dbReference type="InterPro" id="IPR001544">
    <property type="entry name" value="Aminotrans_IV"/>
</dbReference>
<dbReference type="EC" id="2.6.1.42" evidence="5"/>
<keyword evidence="10" id="KW-0808">Transferase</keyword>
<keyword evidence="12" id="KW-1185">Reference proteome</keyword>